<evidence type="ECO:0000256" key="2">
    <source>
        <dbReference type="ARBA" id="ARBA00022448"/>
    </source>
</evidence>
<comment type="subcellular location">
    <subcellularLocation>
        <location evidence="1">Cytoplasm</location>
    </subcellularLocation>
</comment>
<feature type="region of interest" description="Disordered" evidence="6">
    <location>
        <begin position="1132"/>
        <end position="1152"/>
    </location>
</feature>
<feature type="compositionally biased region" description="Basic residues" evidence="6">
    <location>
        <begin position="1239"/>
        <end position="1257"/>
    </location>
</feature>
<dbReference type="PANTHER" id="PTHR12894">
    <property type="entry name" value="CNH DOMAIN CONTAINING"/>
    <property type="match status" value="1"/>
</dbReference>
<feature type="compositionally biased region" description="Polar residues" evidence="6">
    <location>
        <begin position="817"/>
        <end position="826"/>
    </location>
</feature>
<dbReference type="InterPro" id="IPR001180">
    <property type="entry name" value="CNH_dom"/>
</dbReference>
<keyword evidence="4" id="KW-0653">Protein transport</keyword>
<name>A0A1D3TCU2_PLAMA</name>
<accession>A0A1D3TCU2</accession>
<evidence type="ECO:0000313" key="8">
    <source>
        <dbReference type="EMBL" id="SCP02705.1"/>
    </source>
</evidence>
<organism evidence="8 9">
    <name type="scientific">Plasmodium malariae</name>
    <dbReference type="NCBI Taxonomy" id="5858"/>
    <lineage>
        <taxon>Eukaryota</taxon>
        <taxon>Sar</taxon>
        <taxon>Alveolata</taxon>
        <taxon>Apicomplexa</taxon>
        <taxon>Aconoidasida</taxon>
        <taxon>Haemosporida</taxon>
        <taxon>Plasmodiidae</taxon>
        <taxon>Plasmodium</taxon>
        <taxon>Plasmodium (Plasmodium)</taxon>
    </lineage>
</organism>
<dbReference type="Proteomes" id="UP000219813">
    <property type="component" value="Chromosome 13"/>
</dbReference>
<evidence type="ECO:0000259" key="7">
    <source>
        <dbReference type="PROSITE" id="PS50219"/>
    </source>
</evidence>
<feature type="region of interest" description="Disordered" evidence="6">
    <location>
        <begin position="298"/>
        <end position="358"/>
    </location>
</feature>
<evidence type="ECO:0000256" key="1">
    <source>
        <dbReference type="ARBA" id="ARBA00004496"/>
    </source>
</evidence>
<sequence length="1463" mass="173488">MELFKADSVDVKINLEISVTCLLNDCLYICGKDGVIHKYDIKRNREDANIDLKHMGSYVIKKNKEISKVVIVEVELIIIILIDDILYFVKNDKFENLMVISKNVENFTINENNKLELLIYTKKKKLCFYKYDHSNYKIFKEIQHTDIVSSLLWVNKSLFLTVGKNYYLQSLRNNDKILLYSHEYEQTYKYITLINMNEIFIVCDLNIGVFYDVDTSMPSRKNTITLSESVKHVISFRFFLCCMNSNGVLNFYNVNNQQHVQSIYLNDHLHVVTNYSNVNNNSNTALISLFNFFQRDNEGKMGGAKGQEERQNGQNGRNSRNDQQDWKENRIHDQAQEEQQEGQCDKKDTTGEDNHQALILDEEVTETRRNTQVERYIPHNDPFTEEKKIEEILKSTTQSGTYNYAKNNIYFLNNHCLKIIRCLELYEYLPKCIEQKKIEKGFLLIQNYNFENDIDKENILKEYNKACAYYYFSNLNFPLAFLHFEKVNINIFVLLSFWFNLFPQTDKLILQKKIKQKNSNEKEMEEQAKTLKKLAEEESMINKHFKGCFPPLCSIEELIRKNYNYYHNDDRYLQHLGEERKEDYSSSASKEEDAKKKKKKEILYIANNCMIKYLLSKRDYLMHHRDSIKVVLGGGEDYAQVSASAANGVTNPMHNNNQAVDSPPVTGCLLQIDEILDNVLVKLMIKNKYVNYSKFIMETENLSLNVNECVEFLKENCKFVEIILIYIRYKQFGEAIEMCLLFLRYYSVKWGEVEGEEGEVDIDVEVEVEEEEEVKEKVDMGKNGAAKILDEVEEDIENAHVFQNDSTNGLFQEKRGQNISDKGPNSTHEEKEKGKKKKKKSFWLEILEKQDFKSNIDKMNSFHLILKEIYNILIILNDNVHLINVEQKRIKLLFEYSFPFFIKYNENLFFDFLINKNFLLRPDEILQIFTKLQKRKYNIKVKHYVQKYIVNYLKYDKYNTNINTALVELYMNDLEKPVQVRQKKILHFLHTNYPIEIDYLIRIIKDEKFNLVKALLYGKIHKHYESLVILSSENISMCEKYCLYYNFILKGRAKRMSQEDHERLLNGIYKDDKTIHEHLFKEYDEGRMELINTHLKKEKRKKIYDAFITDIMREYHKYSYITMSKDVLSKMKKKEQNKKNHEKIDEEEKEREKKKKEFDYMLHLVGQQDESNSSDDDITNFYEMHSDRSSKETEFSVSSCSLSDVSSSNSLMSKDDDDDDGSSSLSVGTMSSSGEDARRRKIKRRSGEKKGKRKKMQREKAAQNEAQKYVKKGKKKNIKNRDSYHTFLGNKHRNRDIDLFDYFKVYESCKNRSCGLFFLLVKVCMNKYIESNLDEKEKEKYKKYILYILNKYANHNDFDNIYIYELIPEEWKISEILSFVNLGLQKKLNTNMNLLIYHNLVKSHYLNVSYDLIEQKERSILVQDRLICKVCNGQVVEKSFAYFSEEVITHVHCIDKYDEEIYK</sequence>
<dbReference type="OrthoDB" id="5325112at2759"/>
<keyword evidence="2" id="KW-0813">Transport</keyword>
<evidence type="ECO:0000256" key="4">
    <source>
        <dbReference type="ARBA" id="ARBA00022927"/>
    </source>
</evidence>
<dbReference type="PANTHER" id="PTHR12894:SF27">
    <property type="entry name" value="TRANSFORMING GROWTH FACTOR-BETA RECEPTOR-ASSOCIATED PROTEIN 1"/>
    <property type="match status" value="1"/>
</dbReference>
<dbReference type="EMBL" id="LT594634">
    <property type="protein sequence ID" value="SCP02705.1"/>
    <property type="molecule type" value="Genomic_DNA"/>
</dbReference>
<dbReference type="KEGG" id="pmal:PMUG01_13035200"/>
<feature type="region of interest" description="Disordered" evidence="6">
    <location>
        <begin position="813"/>
        <end position="835"/>
    </location>
</feature>
<feature type="compositionally biased region" description="Basic and acidic residues" evidence="6">
    <location>
        <begin position="1185"/>
        <end position="1194"/>
    </location>
</feature>
<dbReference type="InterPro" id="IPR032914">
    <property type="entry name" value="Vam6/VPS39/TRAP1"/>
</dbReference>
<feature type="compositionally biased region" description="Basic and acidic residues" evidence="6">
    <location>
        <begin position="343"/>
        <end position="355"/>
    </location>
</feature>
<dbReference type="GO" id="GO:0034058">
    <property type="term" value="P:endosomal vesicle fusion"/>
    <property type="evidence" value="ECO:0007669"/>
    <property type="project" value="TreeGrafter"/>
</dbReference>
<dbReference type="GO" id="GO:0005737">
    <property type="term" value="C:cytoplasm"/>
    <property type="evidence" value="ECO:0007669"/>
    <property type="project" value="UniProtKB-SubCell"/>
</dbReference>
<evidence type="ECO:0000256" key="3">
    <source>
        <dbReference type="ARBA" id="ARBA00022490"/>
    </source>
</evidence>
<evidence type="ECO:0000313" key="9">
    <source>
        <dbReference type="Proteomes" id="UP000219813"/>
    </source>
</evidence>
<dbReference type="SUPFAM" id="SSF50978">
    <property type="entry name" value="WD40 repeat-like"/>
    <property type="match status" value="1"/>
</dbReference>
<dbReference type="GeneID" id="39871066"/>
<dbReference type="GO" id="GO:0016020">
    <property type="term" value="C:membrane"/>
    <property type="evidence" value="ECO:0007669"/>
    <property type="project" value="TreeGrafter"/>
</dbReference>
<feature type="domain" description="CNH" evidence="7">
    <location>
        <begin position="10"/>
        <end position="278"/>
    </location>
</feature>
<dbReference type="RefSeq" id="XP_028863737.1">
    <property type="nucleotide sequence ID" value="XM_029007337.1"/>
</dbReference>
<dbReference type="VEuPathDB" id="PlasmoDB:PmUG01_13035200"/>
<feature type="region of interest" description="Disordered" evidence="6">
    <location>
        <begin position="1185"/>
        <end position="1275"/>
    </location>
</feature>
<feature type="compositionally biased region" description="Basic and acidic residues" evidence="6">
    <location>
        <begin position="1137"/>
        <end position="1146"/>
    </location>
</feature>
<reference evidence="8 9" key="1">
    <citation type="submission" date="2016-06" db="EMBL/GenBank/DDBJ databases">
        <authorList>
            <consortium name="Pathogen Informatics"/>
        </authorList>
    </citation>
    <scope>NUCLEOTIDE SEQUENCE [LARGE SCALE GENOMIC DNA]</scope>
</reference>
<feature type="compositionally biased region" description="Basic and acidic residues" evidence="6">
    <location>
        <begin position="319"/>
        <end position="335"/>
    </location>
</feature>
<evidence type="ECO:0000256" key="6">
    <source>
        <dbReference type="SAM" id="MobiDB-lite"/>
    </source>
</evidence>
<dbReference type="GO" id="GO:0015031">
    <property type="term" value="P:protein transport"/>
    <property type="evidence" value="ECO:0007669"/>
    <property type="project" value="UniProtKB-KW"/>
</dbReference>
<dbReference type="OMA" id="KYCLYHN"/>
<keyword evidence="5" id="KW-0175">Coiled coil</keyword>
<dbReference type="GO" id="GO:0006914">
    <property type="term" value="P:autophagy"/>
    <property type="evidence" value="ECO:0007669"/>
    <property type="project" value="TreeGrafter"/>
</dbReference>
<feature type="coiled-coil region" evidence="5">
    <location>
        <begin position="507"/>
        <end position="537"/>
    </location>
</feature>
<evidence type="ECO:0000256" key="5">
    <source>
        <dbReference type="SAM" id="Coils"/>
    </source>
</evidence>
<feature type="compositionally biased region" description="Low complexity" evidence="6">
    <location>
        <begin position="1196"/>
        <end position="1212"/>
    </location>
</feature>
<proteinExistence type="predicted"/>
<dbReference type="PROSITE" id="PS50219">
    <property type="entry name" value="CNH"/>
    <property type="match status" value="1"/>
</dbReference>
<protein>
    <submittedName>
        <fullName evidence="8">Vacuolar protein sorting-associated protein 3, putative</fullName>
    </submittedName>
</protein>
<dbReference type="InterPro" id="IPR036322">
    <property type="entry name" value="WD40_repeat_dom_sf"/>
</dbReference>
<keyword evidence="9" id="KW-1185">Reference proteome</keyword>
<gene>
    <name evidence="8" type="primary">VPS3</name>
    <name evidence="8" type="ORF">PMUG01_13035200</name>
</gene>
<keyword evidence="3" id="KW-0963">Cytoplasm</keyword>
<feature type="compositionally biased region" description="Low complexity" evidence="6">
    <location>
        <begin position="1222"/>
        <end position="1234"/>
    </location>
</feature>